<organism evidence="1 2">
    <name type="scientific">Anopheles dirus</name>
    <dbReference type="NCBI Taxonomy" id="7168"/>
    <lineage>
        <taxon>Eukaryota</taxon>
        <taxon>Metazoa</taxon>
        <taxon>Ecdysozoa</taxon>
        <taxon>Arthropoda</taxon>
        <taxon>Hexapoda</taxon>
        <taxon>Insecta</taxon>
        <taxon>Pterygota</taxon>
        <taxon>Neoptera</taxon>
        <taxon>Endopterygota</taxon>
        <taxon>Diptera</taxon>
        <taxon>Nematocera</taxon>
        <taxon>Culicoidea</taxon>
        <taxon>Culicidae</taxon>
        <taxon>Anophelinae</taxon>
        <taxon>Anopheles</taxon>
    </lineage>
</organism>
<reference evidence="1" key="2">
    <citation type="submission" date="2020-05" db="UniProtKB">
        <authorList>
            <consortium name="EnsemblMetazoa"/>
        </authorList>
    </citation>
    <scope>IDENTIFICATION</scope>
    <source>
        <strain evidence="1">WRAIR2</strain>
    </source>
</reference>
<dbReference type="InterPro" id="IPR026049">
    <property type="entry name" value="C2orf42"/>
</dbReference>
<dbReference type="AlphaFoldDB" id="A0A182NS47"/>
<proteinExistence type="predicted"/>
<dbReference type="Proteomes" id="UP000075884">
    <property type="component" value="Unassembled WGS sequence"/>
</dbReference>
<dbReference type="EnsemblMetazoa" id="ADIR010487-RA">
    <property type="protein sequence ID" value="ADIR010487-PA"/>
    <property type="gene ID" value="ADIR010487"/>
</dbReference>
<name>A0A182NS47_9DIPT</name>
<evidence type="ECO:0000313" key="1">
    <source>
        <dbReference type="EnsemblMetazoa" id="ADIR010487-PA"/>
    </source>
</evidence>
<reference evidence="2" key="1">
    <citation type="submission" date="2013-03" db="EMBL/GenBank/DDBJ databases">
        <title>The Genome Sequence of Anopheles dirus WRAIR2.</title>
        <authorList>
            <consortium name="The Broad Institute Genomics Platform"/>
            <person name="Neafsey D.E."/>
            <person name="Walton C."/>
            <person name="Walker B."/>
            <person name="Young S.K."/>
            <person name="Zeng Q."/>
            <person name="Gargeya S."/>
            <person name="Fitzgerald M."/>
            <person name="Haas B."/>
            <person name="Abouelleil A."/>
            <person name="Allen A.W."/>
            <person name="Alvarado L."/>
            <person name="Arachchi H.M."/>
            <person name="Berlin A.M."/>
            <person name="Chapman S.B."/>
            <person name="Gainer-Dewar J."/>
            <person name="Goldberg J."/>
            <person name="Griggs A."/>
            <person name="Gujja S."/>
            <person name="Hansen M."/>
            <person name="Howarth C."/>
            <person name="Imamovic A."/>
            <person name="Ireland A."/>
            <person name="Larimer J."/>
            <person name="McCowan C."/>
            <person name="Murphy C."/>
            <person name="Pearson M."/>
            <person name="Poon T.W."/>
            <person name="Priest M."/>
            <person name="Roberts A."/>
            <person name="Saif S."/>
            <person name="Shea T."/>
            <person name="Sisk P."/>
            <person name="Sykes S."/>
            <person name="Wortman J."/>
            <person name="Nusbaum C."/>
            <person name="Birren B."/>
        </authorList>
    </citation>
    <scope>NUCLEOTIDE SEQUENCE [LARGE SCALE GENOMIC DNA]</scope>
    <source>
        <strain evidence="2">WRAIR2</strain>
    </source>
</reference>
<dbReference type="VEuPathDB" id="VectorBase:ADIR010487"/>
<protein>
    <submittedName>
        <fullName evidence="1">Uncharacterized protein</fullName>
    </submittedName>
</protein>
<evidence type="ECO:0000313" key="2">
    <source>
        <dbReference type="Proteomes" id="UP000075884"/>
    </source>
</evidence>
<dbReference type="PANTHER" id="PTHR13518">
    <property type="entry name" value="PUTATIVE TREBLE-CLEF ZINC-FINGER C2ORF42 FAMILY MEMBER"/>
    <property type="match status" value="1"/>
</dbReference>
<dbReference type="GO" id="GO:0005634">
    <property type="term" value="C:nucleus"/>
    <property type="evidence" value="ECO:0007669"/>
    <property type="project" value="TreeGrafter"/>
</dbReference>
<dbReference type="STRING" id="7168.A0A182NS47"/>
<dbReference type="PANTHER" id="PTHR13518:SF1">
    <property type="entry name" value="C2ORF42 HOMOLOG"/>
    <property type="match status" value="1"/>
</dbReference>
<keyword evidence="2" id="KW-1185">Reference proteome</keyword>
<accession>A0A182NS47</accession>
<sequence length="354" mass="40913">MESMLNPTIMELFNDQADDEATIEETTTDFPPTTCIPDMFADGDGLHLMDCQIELMDEFDLTDRIDFCPSYIECEDSLPAPEPEETVPKEKLVEITAKKGALKQCGRRPREKLTRGSYSVRKLIKILESNGVIFNRLQRASDANPGVPSFEAIQCNLSFTRWLEFVIEQLNATIDYNMDGKPPTQSFRIQEDFFRCLRARFSVGHRLRQPESTEGDGPVESERHPRPLVFKFTHHKSLLHVFRTDKIELAFEKTFIRGSDDRFVPFERLKDDETRKQLPALEGIVPIRPHRYCTYIKMGRYKHASDPERVHQFTVEWVAGALPLSGFGDLRISFEYGHRMNNQYVAPPFQRSVE</sequence>